<dbReference type="PANTHER" id="PTHR38011">
    <property type="entry name" value="DIHYDROFOLATE REDUCTASE FAMILY PROTEIN (AFU_ORTHOLOGUE AFUA_8G06820)"/>
    <property type="match status" value="1"/>
</dbReference>
<protein>
    <submittedName>
        <fullName evidence="5">Dihydrofolate reductase family protein</fullName>
    </submittedName>
</protein>
<evidence type="ECO:0000256" key="3">
    <source>
        <dbReference type="ARBA" id="ARBA00023002"/>
    </source>
</evidence>
<dbReference type="InterPro" id="IPR050765">
    <property type="entry name" value="Riboflavin_Biosynth_HTPR"/>
</dbReference>
<dbReference type="SUPFAM" id="SSF53597">
    <property type="entry name" value="Dihydrofolate reductase-like"/>
    <property type="match status" value="1"/>
</dbReference>
<evidence type="ECO:0000256" key="1">
    <source>
        <dbReference type="ARBA" id="ARBA00005104"/>
    </source>
</evidence>
<feature type="domain" description="Bacterial bifunctional deaminase-reductase C-terminal" evidence="4">
    <location>
        <begin position="16"/>
        <end position="174"/>
    </location>
</feature>
<evidence type="ECO:0000313" key="6">
    <source>
        <dbReference type="Proteomes" id="UP001556631"/>
    </source>
</evidence>
<organism evidence="5 6">
    <name type="scientific">Nocardioides eburneus</name>
    <dbReference type="NCBI Taxonomy" id="3231482"/>
    <lineage>
        <taxon>Bacteria</taxon>
        <taxon>Bacillati</taxon>
        <taxon>Actinomycetota</taxon>
        <taxon>Actinomycetes</taxon>
        <taxon>Propionibacteriales</taxon>
        <taxon>Nocardioidaceae</taxon>
        <taxon>Nocardioides</taxon>
    </lineage>
</organism>
<dbReference type="PANTHER" id="PTHR38011:SF7">
    <property type="entry name" value="2,5-DIAMINO-6-RIBOSYLAMINO-4(3H)-PYRIMIDINONE 5'-PHOSPHATE REDUCTASE"/>
    <property type="match status" value="1"/>
</dbReference>
<dbReference type="InterPro" id="IPR002734">
    <property type="entry name" value="RibDG_C"/>
</dbReference>
<gene>
    <name evidence="5" type="ORF">AB3X52_04255</name>
</gene>
<dbReference type="Proteomes" id="UP001556631">
    <property type="component" value="Unassembled WGS sequence"/>
</dbReference>
<name>A0ABV3SYS7_9ACTN</name>
<comment type="pathway">
    <text evidence="1">Cofactor biosynthesis; riboflavin biosynthesis.</text>
</comment>
<dbReference type="EMBL" id="JBFPJR010000005">
    <property type="protein sequence ID" value="MEX0426824.1"/>
    <property type="molecule type" value="Genomic_DNA"/>
</dbReference>
<keyword evidence="2" id="KW-0521">NADP</keyword>
<dbReference type="Gene3D" id="3.40.430.10">
    <property type="entry name" value="Dihydrofolate Reductase, subunit A"/>
    <property type="match status" value="2"/>
</dbReference>
<keyword evidence="3" id="KW-0560">Oxidoreductase</keyword>
<dbReference type="RefSeq" id="WP_367991618.1">
    <property type="nucleotide sequence ID" value="NZ_JBFPJR010000005.1"/>
</dbReference>
<evidence type="ECO:0000259" key="4">
    <source>
        <dbReference type="Pfam" id="PF01872"/>
    </source>
</evidence>
<accession>A0ABV3SYS7</accession>
<comment type="caution">
    <text evidence="5">The sequence shown here is derived from an EMBL/GenBank/DDBJ whole genome shotgun (WGS) entry which is preliminary data.</text>
</comment>
<sequence length="192" mass="20087">MRTLVGDGSYAWPEGPWLRANMVTTVDGSAQGADGRSGTINNAVDKEIFHRLRDTADAILVGAGTARAEGYGPAATPIVVVSRSGALPETMADAPEGSVRLAHGGDTDDLRRTIAGLHAEGFHHIVCEGGPRLLGDLLRAGLVDELCSTVVPCLIAGEGRRMVVGDQLDVGLELAALIEADGTLLARWLVRK</sequence>
<evidence type="ECO:0000313" key="5">
    <source>
        <dbReference type="EMBL" id="MEX0426824.1"/>
    </source>
</evidence>
<proteinExistence type="predicted"/>
<dbReference type="InterPro" id="IPR024072">
    <property type="entry name" value="DHFR-like_dom_sf"/>
</dbReference>
<keyword evidence="6" id="KW-1185">Reference proteome</keyword>
<reference evidence="5 6" key="1">
    <citation type="submission" date="2024-07" db="EMBL/GenBank/DDBJ databases">
        <authorList>
            <person name="Lee S."/>
            <person name="Kang M."/>
        </authorList>
    </citation>
    <scope>NUCLEOTIDE SEQUENCE [LARGE SCALE GENOMIC DNA]</scope>
    <source>
        <strain evidence="5 6">DS6</strain>
    </source>
</reference>
<evidence type="ECO:0000256" key="2">
    <source>
        <dbReference type="ARBA" id="ARBA00022857"/>
    </source>
</evidence>
<dbReference type="Pfam" id="PF01872">
    <property type="entry name" value="RibD_C"/>
    <property type="match status" value="1"/>
</dbReference>